<dbReference type="GO" id="GO:0016301">
    <property type="term" value="F:kinase activity"/>
    <property type="evidence" value="ECO:0007669"/>
    <property type="project" value="UniProtKB-KW"/>
</dbReference>
<gene>
    <name evidence="3" type="ORF">CLOHYLEM_07238</name>
</gene>
<comment type="caution">
    <text evidence="3">The sequence shown here is derived from an EMBL/GenBank/DDBJ whole genome shotgun (WGS) entry which is preliminary data.</text>
</comment>
<feature type="domain" description="Histidine kinase/HSP90-like ATPase" evidence="2">
    <location>
        <begin position="326"/>
        <end position="431"/>
    </location>
</feature>
<accession>C0C563</accession>
<dbReference type="PANTHER" id="PTHR40448:SF1">
    <property type="entry name" value="TWO-COMPONENT SENSOR HISTIDINE KINASE"/>
    <property type="match status" value="1"/>
</dbReference>
<dbReference type="AlphaFoldDB" id="C0C563"/>
<dbReference type="HOGENOM" id="CLU_020211_13_2_9"/>
<keyword evidence="1" id="KW-0812">Transmembrane</keyword>
<dbReference type="Proteomes" id="UP000004893">
    <property type="component" value="Unassembled WGS sequence"/>
</dbReference>
<keyword evidence="1" id="KW-0472">Membrane</keyword>
<dbReference type="InterPro" id="IPR032834">
    <property type="entry name" value="NatK-like_C"/>
</dbReference>
<name>C0C563_9FIRM</name>
<dbReference type="InterPro" id="IPR003594">
    <property type="entry name" value="HATPase_dom"/>
</dbReference>
<keyword evidence="3" id="KW-0418">Kinase</keyword>
<dbReference type="CDD" id="cd16935">
    <property type="entry name" value="HATPase_AgrC-ComD-like"/>
    <property type="match status" value="1"/>
</dbReference>
<keyword evidence="4" id="KW-1185">Reference proteome</keyword>
<feature type="transmembrane region" description="Helical" evidence="1">
    <location>
        <begin position="162"/>
        <end position="183"/>
    </location>
</feature>
<dbReference type="Pfam" id="PF14501">
    <property type="entry name" value="HATPase_c_5"/>
    <property type="match status" value="1"/>
</dbReference>
<organism evidence="3 4">
    <name type="scientific">[Clostridium] hylemonae DSM 15053</name>
    <dbReference type="NCBI Taxonomy" id="553973"/>
    <lineage>
        <taxon>Bacteria</taxon>
        <taxon>Bacillati</taxon>
        <taxon>Bacillota</taxon>
        <taxon>Clostridia</taxon>
        <taxon>Lachnospirales</taxon>
        <taxon>Lachnospiraceae</taxon>
    </lineage>
</organism>
<dbReference type="RefSeq" id="WP_006444594.1">
    <property type="nucleotide sequence ID" value="NZ_CP036524.1"/>
</dbReference>
<dbReference type="eggNOG" id="COG3290">
    <property type="taxonomic scope" value="Bacteria"/>
</dbReference>
<sequence length="434" mass="50627">MIVEILQFFLALAEIGVCFWACDKLIYHGEVVGRHRGYFAVCTCLMAILVVYNRRVAFLSFLVLGAEIATLWLGIFVYYRKKALLSFIFVFDTLLLTTLLDLGFSFFSISILGESFWSKVYYNISLGRICIYAVSRVVLCVICFVLQHCAKKFRFQVEDYKGVLFGFGTIGCIWGWWLLRTLLDRSSKNNLGDSLFVITCLAILIALMAIELKSIYLKMQSQMIQMKNELLEKNYDNFSDLYENSKYIYHDFKNHMILLRNYLEREEYIKAKQYLEDIVEPLEELSNYTYCNSQVLNLVLNLKGYESNQKGIRFWTEIENISYQYIDENDLGIIFFNLLDNAIEACEKIEEKEKWIHVAVRNKKQMSIIKIENSIERQVLVKDGKYITEKENKTIHGLGLQSVKTLVEKYDGEVQCSHTEDIFSVVITFFENGL</sequence>
<evidence type="ECO:0000259" key="2">
    <source>
        <dbReference type="SMART" id="SM00387"/>
    </source>
</evidence>
<dbReference type="EMBL" id="ABYI02000040">
    <property type="protein sequence ID" value="EEG72600.1"/>
    <property type="molecule type" value="Genomic_DNA"/>
</dbReference>
<evidence type="ECO:0000313" key="3">
    <source>
        <dbReference type="EMBL" id="EEG72600.1"/>
    </source>
</evidence>
<protein>
    <submittedName>
        <fullName evidence="3">ATPase/histidine kinase/DNA gyrase B/HSP90 domain protein</fullName>
    </submittedName>
</protein>
<proteinExistence type="predicted"/>
<dbReference type="SMART" id="SM00387">
    <property type="entry name" value="HATPase_c"/>
    <property type="match status" value="1"/>
</dbReference>
<feature type="transmembrane region" description="Helical" evidence="1">
    <location>
        <begin position="6"/>
        <end position="23"/>
    </location>
</feature>
<feature type="transmembrane region" description="Helical" evidence="1">
    <location>
        <begin position="129"/>
        <end position="150"/>
    </location>
</feature>
<dbReference type="Gene3D" id="3.30.565.10">
    <property type="entry name" value="Histidine kinase-like ATPase, C-terminal domain"/>
    <property type="match status" value="1"/>
</dbReference>
<evidence type="ECO:0000313" key="4">
    <source>
        <dbReference type="Proteomes" id="UP000004893"/>
    </source>
</evidence>
<dbReference type="SUPFAM" id="SSF55874">
    <property type="entry name" value="ATPase domain of HSP90 chaperone/DNA topoisomerase II/histidine kinase"/>
    <property type="match status" value="1"/>
</dbReference>
<evidence type="ECO:0000256" key="1">
    <source>
        <dbReference type="SAM" id="Phobius"/>
    </source>
</evidence>
<feature type="transmembrane region" description="Helical" evidence="1">
    <location>
        <begin position="35"/>
        <end position="52"/>
    </location>
</feature>
<dbReference type="InterPro" id="IPR036890">
    <property type="entry name" value="HATPase_C_sf"/>
</dbReference>
<feature type="transmembrane region" description="Helical" evidence="1">
    <location>
        <begin position="195"/>
        <end position="217"/>
    </location>
</feature>
<dbReference type="STRING" id="553973.CLOHYLEM_07238"/>
<feature type="transmembrane region" description="Helical" evidence="1">
    <location>
        <begin position="86"/>
        <end position="109"/>
    </location>
</feature>
<dbReference type="OrthoDB" id="9813149at2"/>
<reference evidence="3" key="2">
    <citation type="submission" date="2013-06" db="EMBL/GenBank/DDBJ databases">
        <title>Draft genome sequence of Clostridium hylemonae (DSM 15053).</title>
        <authorList>
            <person name="Sudarsanam P."/>
            <person name="Ley R."/>
            <person name="Guruge J."/>
            <person name="Turnbaugh P.J."/>
            <person name="Mahowald M."/>
            <person name="Liep D."/>
            <person name="Gordon J."/>
        </authorList>
    </citation>
    <scope>NUCLEOTIDE SEQUENCE</scope>
    <source>
        <strain evidence="3">DSM 15053</strain>
    </source>
</reference>
<dbReference type="PANTHER" id="PTHR40448">
    <property type="entry name" value="TWO-COMPONENT SENSOR HISTIDINE KINASE"/>
    <property type="match status" value="1"/>
</dbReference>
<dbReference type="GO" id="GO:0042802">
    <property type="term" value="F:identical protein binding"/>
    <property type="evidence" value="ECO:0007669"/>
    <property type="project" value="TreeGrafter"/>
</dbReference>
<reference evidence="3" key="1">
    <citation type="submission" date="2009-02" db="EMBL/GenBank/DDBJ databases">
        <authorList>
            <person name="Fulton L."/>
            <person name="Clifton S."/>
            <person name="Fulton B."/>
            <person name="Xu J."/>
            <person name="Minx P."/>
            <person name="Pepin K.H."/>
            <person name="Johnson M."/>
            <person name="Bhonagiri V."/>
            <person name="Nash W.E."/>
            <person name="Mardis E.R."/>
            <person name="Wilson R.K."/>
        </authorList>
    </citation>
    <scope>NUCLEOTIDE SEQUENCE [LARGE SCALE GENOMIC DNA]</scope>
    <source>
        <strain evidence="3">DSM 15053</strain>
    </source>
</reference>
<keyword evidence="1" id="KW-1133">Transmembrane helix</keyword>
<feature type="transmembrane region" description="Helical" evidence="1">
    <location>
        <begin position="58"/>
        <end position="79"/>
    </location>
</feature>
<keyword evidence="3" id="KW-0808">Transferase</keyword>